<name>A0A1I7W4J5_LOALO</name>
<dbReference type="eggNOG" id="KOG0957">
    <property type="taxonomic scope" value="Eukaryota"/>
</dbReference>
<dbReference type="InterPro" id="IPR034732">
    <property type="entry name" value="EPHD"/>
</dbReference>
<feature type="region of interest" description="Disordered" evidence="6">
    <location>
        <begin position="119"/>
        <end position="182"/>
    </location>
</feature>
<dbReference type="InterPro" id="IPR011011">
    <property type="entry name" value="Znf_FYVE_PHD"/>
</dbReference>
<evidence type="ECO:0000259" key="7">
    <source>
        <dbReference type="PROSITE" id="PS50016"/>
    </source>
</evidence>
<dbReference type="Gene3D" id="2.30.30.1150">
    <property type="match status" value="1"/>
</dbReference>
<keyword evidence="5" id="KW-0175">Coiled coil</keyword>
<feature type="compositionally biased region" description="Acidic residues" evidence="6">
    <location>
        <begin position="141"/>
        <end position="151"/>
    </location>
</feature>
<dbReference type="InterPro" id="IPR050701">
    <property type="entry name" value="Histone_Mod_Regulator"/>
</dbReference>
<dbReference type="Proteomes" id="UP000095285">
    <property type="component" value="Unassembled WGS sequence"/>
</dbReference>
<feature type="domain" description="PHD-type" evidence="8">
    <location>
        <begin position="257"/>
        <end position="367"/>
    </location>
</feature>
<keyword evidence="3" id="KW-0862">Zinc</keyword>
<evidence type="ECO:0000256" key="5">
    <source>
        <dbReference type="SAM" id="Coils"/>
    </source>
</evidence>
<evidence type="ECO:0000256" key="2">
    <source>
        <dbReference type="ARBA" id="ARBA00022771"/>
    </source>
</evidence>
<dbReference type="CDD" id="cd15674">
    <property type="entry name" value="ePHD_PHF14"/>
    <property type="match status" value="1"/>
</dbReference>
<reference evidence="10" key="2">
    <citation type="submission" date="2016-11" db="UniProtKB">
        <authorList>
            <consortium name="WormBaseParasite"/>
        </authorList>
    </citation>
    <scope>IDENTIFICATION</scope>
</reference>
<feature type="compositionally biased region" description="Polar residues" evidence="6">
    <location>
        <begin position="1"/>
        <end position="18"/>
    </location>
</feature>
<dbReference type="PANTHER" id="PTHR13793:SF158">
    <property type="entry name" value="PHD-TYPE DOMAIN-CONTAINING PROTEIN"/>
    <property type="match status" value="1"/>
</dbReference>
<keyword evidence="2 4" id="KW-0863">Zinc-finger</keyword>
<evidence type="ECO:0000256" key="3">
    <source>
        <dbReference type="ARBA" id="ARBA00022833"/>
    </source>
</evidence>
<feature type="region of interest" description="Disordered" evidence="6">
    <location>
        <begin position="711"/>
        <end position="824"/>
    </location>
</feature>
<evidence type="ECO:0000259" key="8">
    <source>
        <dbReference type="PROSITE" id="PS51805"/>
    </source>
</evidence>
<dbReference type="PROSITE" id="PS01359">
    <property type="entry name" value="ZF_PHD_1"/>
    <property type="match status" value="1"/>
</dbReference>
<reference evidence="9" key="1">
    <citation type="submission" date="2012-04" db="EMBL/GenBank/DDBJ databases">
        <title>The Genome Sequence of Loa loa.</title>
        <authorList>
            <consortium name="The Broad Institute Genome Sequencing Platform"/>
            <consortium name="Broad Institute Genome Sequencing Center for Infectious Disease"/>
            <person name="Nutman T.B."/>
            <person name="Fink D.L."/>
            <person name="Russ C."/>
            <person name="Young S."/>
            <person name="Zeng Q."/>
            <person name="Gargeya S."/>
            <person name="Alvarado L."/>
            <person name="Berlin A."/>
            <person name="Chapman S.B."/>
            <person name="Chen Z."/>
            <person name="Freedman E."/>
            <person name="Gellesch M."/>
            <person name="Goldberg J."/>
            <person name="Griggs A."/>
            <person name="Gujja S."/>
            <person name="Heilman E.R."/>
            <person name="Heiman D."/>
            <person name="Howarth C."/>
            <person name="Mehta T."/>
            <person name="Neiman D."/>
            <person name="Pearson M."/>
            <person name="Roberts A."/>
            <person name="Saif S."/>
            <person name="Shea T."/>
            <person name="Shenoy N."/>
            <person name="Sisk P."/>
            <person name="Stolte C."/>
            <person name="Sykes S."/>
            <person name="White J."/>
            <person name="Yandava C."/>
            <person name="Haas B."/>
            <person name="Henn M.R."/>
            <person name="Nusbaum C."/>
            <person name="Birren B."/>
        </authorList>
    </citation>
    <scope>NUCLEOTIDE SEQUENCE [LARGE SCALE GENOMIC DNA]</scope>
</reference>
<dbReference type="Gene3D" id="3.30.40.10">
    <property type="entry name" value="Zinc/RING finger domain, C3HC4 (zinc finger)"/>
    <property type="match status" value="2"/>
</dbReference>
<sequence>MYQYIPQRNSSYSSTESKNTMRDSQHCSVPGERSSLSALLRKIPSVRVYGGYLIGSCREFQPFGCFPAASRNRSRVKMTEDEKRNFFALASSRAPGKRQIKPNANILLDAIPLSDSDEDDDFIVGRTGDESSSNSDLSSNDGDEEKDDGNDGEAQTSDLNESKCGPEKHQNEDTKSEFDVTGANGYNIQPGQLICTLCLNQRAVVRNDEVIQCDKCGVAVHENCYITENVGDSESDGSSSSTEPWFCEACLYGLKEPPYCELCPNRFGAFKKADIGGGWVHLLCALYTPGITFGDVERLSAVSWQEQDYKLFGKRACIACSDPLLARTGIAVPCDAALCKNHLHVTCAQRLGLLIDNTEKSIDPNLSTSTHTNSNNLTAYDVESVDPLYLTCKRHSNENLMKQRKAICELVNKQEETRMLGIRRRVLNEREERKRMQMLERHKKAMKDLEGITIAWPEHDNKRPRLFHTSAQYLELFTEKARSSGISRQKFLENFIKVDGAQLPYLPPGFSSEFIEYFNHRKNVIPEETEKLEKLKRENEKLRAEQKKLQELLEVPVVTFFDDSKVLQEWYETLHALGLRKLDKPSPPIENKAKKSTRKFQNFLAPKSPSTSKASTSAKVPTVKKNSSDNVAIEGIDLKINFCDECKKMTEQHLMTQCDKCHKYYHLACLDPPLLKMPKKTSTQGWMCSLCCDVSSDSDAEMAKIYNGPRKLRDRSLAPEKRKDTEKALPEETKETSSSSLTNHSTPTAVTRKRRISDRSKKNSFSDLNGIHQHNNSLAKRIPSLSPVPHMPKRKRRRSVNSLPPTLPKFKSSETAHLNEVAQN</sequence>
<keyword evidence="1" id="KW-0479">Metal-binding</keyword>
<feature type="domain" description="PHD-type" evidence="7">
    <location>
        <begin position="640"/>
        <end position="694"/>
    </location>
</feature>
<dbReference type="SMART" id="SM00249">
    <property type="entry name" value="PHD"/>
    <property type="match status" value="3"/>
</dbReference>
<evidence type="ECO:0000313" key="9">
    <source>
        <dbReference type="Proteomes" id="UP000095285"/>
    </source>
</evidence>
<dbReference type="GO" id="GO:0008270">
    <property type="term" value="F:zinc ion binding"/>
    <property type="evidence" value="ECO:0007669"/>
    <property type="project" value="UniProtKB-KW"/>
</dbReference>
<feature type="region of interest" description="Disordered" evidence="6">
    <location>
        <begin position="1"/>
        <end position="29"/>
    </location>
</feature>
<dbReference type="GO" id="GO:0006357">
    <property type="term" value="P:regulation of transcription by RNA polymerase II"/>
    <property type="evidence" value="ECO:0007669"/>
    <property type="project" value="TreeGrafter"/>
</dbReference>
<proteinExistence type="predicted"/>
<dbReference type="Pfam" id="PF00628">
    <property type="entry name" value="PHD"/>
    <property type="match status" value="1"/>
</dbReference>
<dbReference type="InterPro" id="IPR019786">
    <property type="entry name" value="Zinc_finger_PHD-type_CS"/>
</dbReference>
<feature type="compositionally biased region" description="Basic and acidic residues" evidence="6">
    <location>
        <begin position="160"/>
        <end position="178"/>
    </location>
</feature>
<dbReference type="CDD" id="cd15561">
    <property type="entry name" value="PHD1_PHF14"/>
    <property type="match status" value="1"/>
</dbReference>
<dbReference type="PANTHER" id="PTHR13793">
    <property type="entry name" value="PHD FINGER PROTEINS"/>
    <property type="match status" value="1"/>
</dbReference>
<organism evidence="9 10">
    <name type="scientific">Loa loa</name>
    <name type="common">Eye worm</name>
    <name type="synonym">Filaria loa</name>
    <dbReference type="NCBI Taxonomy" id="7209"/>
    <lineage>
        <taxon>Eukaryota</taxon>
        <taxon>Metazoa</taxon>
        <taxon>Ecdysozoa</taxon>
        <taxon>Nematoda</taxon>
        <taxon>Chromadorea</taxon>
        <taxon>Rhabditida</taxon>
        <taxon>Spirurina</taxon>
        <taxon>Spiruromorpha</taxon>
        <taxon>Filarioidea</taxon>
        <taxon>Onchocercidae</taxon>
        <taxon>Loa</taxon>
    </lineage>
</organism>
<accession>A0A1I7W4J5</accession>
<keyword evidence="9" id="KW-1185">Reference proteome</keyword>
<dbReference type="AlphaFoldDB" id="A0A1I7W4J5"/>
<evidence type="ECO:0000256" key="6">
    <source>
        <dbReference type="SAM" id="MobiDB-lite"/>
    </source>
</evidence>
<protein>
    <submittedName>
        <fullName evidence="10">PHD-finger family protein</fullName>
    </submittedName>
</protein>
<feature type="coiled-coil region" evidence="5">
    <location>
        <begin position="525"/>
        <end position="555"/>
    </location>
</feature>
<dbReference type="InterPro" id="IPR019787">
    <property type="entry name" value="Znf_PHD-finger"/>
</dbReference>
<dbReference type="SUPFAM" id="SSF57903">
    <property type="entry name" value="FYVE/PHD zinc finger"/>
    <property type="match status" value="2"/>
</dbReference>
<dbReference type="InterPro" id="IPR013083">
    <property type="entry name" value="Znf_RING/FYVE/PHD"/>
</dbReference>
<feature type="compositionally biased region" description="Polar residues" evidence="6">
    <location>
        <begin position="763"/>
        <end position="778"/>
    </location>
</feature>
<feature type="compositionally biased region" description="Polar residues" evidence="6">
    <location>
        <begin position="813"/>
        <end position="824"/>
    </location>
</feature>
<feature type="domain" description="PHD-type" evidence="7">
    <location>
        <begin position="192"/>
        <end position="253"/>
    </location>
</feature>
<evidence type="ECO:0000313" key="10">
    <source>
        <dbReference type="WBParaSite" id="EN70_9584"/>
    </source>
</evidence>
<feature type="compositionally biased region" description="Basic and acidic residues" evidence="6">
    <location>
        <begin position="714"/>
        <end position="735"/>
    </location>
</feature>
<feature type="compositionally biased region" description="Low complexity" evidence="6">
    <location>
        <begin position="130"/>
        <end position="140"/>
    </location>
</feature>
<dbReference type="CDD" id="cd15562">
    <property type="entry name" value="PHD2_PHF14"/>
    <property type="match status" value="1"/>
</dbReference>
<dbReference type="PROSITE" id="PS51805">
    <property type="entry name" value="EPHD"/>
    <property type="match status" value="1"/>
</dbReference>
<dbReference type="WBParaSite" id="EN70_9584">
    <property type="protein sequence ID" value="EN70_9584"/>
    <property type="gene ID" value="EN70_9584"/>
</dbReference>
<dbReference type="Pfam" id="PF13832">
    <property type="entry name" value="zf-HC5HC2H_2"/>
    <property type="match status" value="1"/>
</dbReference>
<dbReference type="InterPro" id="IPR001965">
    <property type="entry name" value="Znf_PHD"/>
</dbReference>
<evidence type="ECO:0000256" key="4">
    <source>
        <dbReference type="PROSITE-ProRule" id="PRU00146"/>
    </source>
</evidence>
<evidence type="ECO:0000256" key="1">
    <source>
        <dbReference type="ARBA" id="ARBA00022723"/>
    </source>
</evidence>
<dbReference type="PROSITE" id="PS50016">
    <property type="entry name" value="ZF_PHD_2"/>
    <property type="match status" value="2"/>
</dbReference>